<accession>A0ABQ0P310</accession>
<name>A0ABQ0P310_9PROT</name>
<evidence type="ECO:0000313" key="3">
    <source>
        <dbReference type="EMBL" id="GBQ20336.1"/>
    </source>
</evidence>
<dbReference type="Proteomes" id="UP001060895">
    <property type="component" value="Unassembled WGS sequence"/>
</dbReference>
<comment type="caution">
    <text evidence="3">The sequence shown here is derived from an EMBL/GenBank/DDBJ whole genome shotgun (WGS) entry which is preliminary data.</text>
</comment>
<feature type="region of interest" description="Disordered" evidence="1">
    <location>
        <begin position="87"/>
        <end position="118"/>
    </location>
</feature>
<keyword evidence="2" id="KW-0812">Transmembrane</keyword>
<protein>
    <submittedName>
        <fullName evidence="3">ExbB/TolQ/MotA proton channel family protein</fullName>
    </submittedName>
</protein>
<organism evidence="3 4">
    <name type="scientific">Gluconacetobacter sacchari DSM 12717</name>
    <dbReference type="NCBI Taxonomy" id="1307940"/>
    <lineage>
        <taxon>Bacteria</taxon>
        <taxon>Pseudomonadati</taxon>
        <taxon>Pseudomonadota</taxon>
        <taxon>Alphaproteobacteria</taxon>
        <taxon>Acetobacterales</taxon>
        <taxon>Acetobacteraceae</taxon>
        <taxon>Gluconacetobacter</taxon>
    </lineage>
</organism>
<evidence type="ECO:0000256" key="1">
    <source>
        <dbReference type="SAM" id="MobiDB-lite"/>
    </source>
</evidence>
<gene>
    <name evidence="3" type="ORF">AA12717_0537</name>
</gene>
<reference evidence="3" key="1">
    <citation type="submission" date="2013-04" db="EMBL/GenBank/DDBJ databases">
        <title>The genome sequencing project of 58 acetic acid bacteria.</title>
        <authorList>
            <person name="Okamoto-Kainuma A."/>
            <person name="Ishikawa M."/>
            <person name="Umino S."/>
            <person name="Koizumi Y."/>
            <person name="Shiwa Y."/>
            <person name="Yoshikawa H."/>
            <person name="Matsutani M."/>
            <person name="Matsushita K."/>
        </authorList>
    </citation>
    <scope>NUCLEOTIDE SEQUENCE</scope>
    <source>
        <strain evidence="3">DSM 12717</strain>
    </source>
</reference>
<dbReference type="EMBL" id="BAQP01000017">
    <property type="protein sequence ID" value="GBQ20336.1"/>
    <property type="molecule type" value="Genomic_DNA"/>
</dbReference>
<keyword evidence="2" id="KW-1133">Transmembrane helix</keyword>
<keyword evidence="2" id="KW-0472">Membrane</keyword>
<proteinExistence type="predicted"/>
<feature type="transmembrane region" description="Helical" evidence="2">
    <location>
        <begin position="12"/>
        <end position="37"/>
    </location>
</feature>
<evidence type="ECO:0000256" key="2">
    <source>
        <dbReference type="SAM" id="Phobius"/>
    </source>
</evidence>
<evidence type="ECO:0000313" key="4">
    <source>
        <dbReference type="Proteomes" id="UP001060895"/>
    </source>
</evidence>
<feature type="compositionally biased region" description="Basic and acidic residues" evidence="1">
    <location>
        <begin position="87"/>
        <end position="100"/>
    </location>
</feature>
<keyword evidence="4" id="KW-1185">Reference proteome</keyword>
<sequence length="118" mass="12895">MTPISFSPWQMFLGAVVRGVMILLAVASLLTWTILIAKSVELVRLRLALSRAERALGAANTLTLGEEWTRDHGGIAHRLVMAAEAERRQSQDIPDDRDGLRSASCSISNGWKRPRGAG</sequence>